<sequence>MNISTVQALGYMVNYLRSPFGMPESEVLLVAGIQVEAIRATVFYKQRWMLLLVDTSAACTKSELLWRGLGSVAILE</sequence>
<accession>A0A444V4M8</accession>
<reference evidence="1 2" key="1">
    <citation type="submission" date="2019-01" db="EMBL/GenBank/DDBJ databases">
        <title>Draft Genome and Complete Hox-Cluster Characterization of the Sterlet Sturgeon (Acipenser ruthenus).</title>
        <authorList>
            <person name="Wei Q."/>
        </authorList>
    </citation>
    <scope>NUCLEOTIDE SEQUENCE [LARGE SCALE GENOMIC DNA]</scope>
    <source>
        <strain evidence="1">WHYD16114868_AA</strain>
        <tissue evidence="1">Blood</tissue>
    </source>
</reference>
<protein>
    <submittedName>
        <fullName evidence="1">Uncharacterized protein</fullName>
    </submittedName>
</protein>
<comment type="caution">
    <text evidence="1">The sequence shown here is derived from an EMBL/GenBank/DDBJ whole genome shotgun (WGS) entry which is preliminary data.</text>
</comment>
<evidence type="ECO:0000313" key="2">
    <source>
        <dbReference type="Proteomes" id="UP000289886"/>
    </source>
</evidence>
<dbReference type="Proteomes" id="UP000289886">
    <property type="component" value="Unassembled WGS sequence"/>
</dbReference>
<dbReference type="AlphaFoldDB" id="A0A444V4M8"/>
<proteinExistence type="predicted"/>
<organism evidence="1 2">
    <name type="scientific">Acipenser ruthenus</name>
    <name type="common">Sterlet sturgeon</name>
    <dbReference type="NCBI Taxonomy" id="7906"/>
    <lineage>
        <taxon>Eukaryota</taxon>
        <taxon>Metazoa</taxon>
        <taxon>Chordata</taxon>
        <taxon>Craniata</taxon>
        <taxon>Vertebrata</taxon>
        <taxon>Euteleostomi</taxon>
        <taxon>Actinopterygii</taxon>
        <taxon>Chondrostei</taxon>
        <taxon>Acipenseriformes</taxon>
        <taxon>Acipenseridae</taxon>
        <taxon>Acipenser</taxon>
    </lineage>
</organism>
<dbReference type="EMBL" id="SCEB01002453">
    <property type="protein sequence ID" value="RXM95358.1"/>
    <property type="molecule type" value="Genomic_DNA"/>
</dbReference>
<dbReference type="PANTHER" id="PTHR47130">
    <property type="entry name" value="SI:DKEY-19B23.11-RELATED"/>
    <property type="match status" value="1"/>
</dbReference>
<dbReference type="PANTHER" id="PTHR47130:SF6">
    <property type="entry name" value="EGG ENVELOPE GLYCOPROTEIN-LIKE PRECURSOR"/>
    <property type="match status" value="1"/>
</dbReference>
<name>A0A444V4M8_ACIRT</name>
<keyword evidence="2" id="KW-1185">Reference proteome</keyword>
<gene>
    <name evidence="1" type="ORF">EOD39_16966</name>
</gene>
<evidence type="ECO:0000313" key="1">
    <source>
        <dbReference type="EMBL" id="RXM95358.1"/>
    </source>
</evidence>